<feature type="coiled-coil region" evidence="1">
    <location>
        <begin position="552"/>
        <end position="619"/>
    </location>
</feature>
<dbReference type="Pfam" id="PF13175">
    <property type="entry name" value="AAA_15"/>
    <property type="match status" value="1"/>
</dbReference>
<evidence type="ECO:0000259" key="2">
    <source>
        <dbReference type="Pfam" id="PF13175"/>
    </source>
</evidence>
<accession>A0A0M4CXD0</accession>
<feature type="coiled-coil region" evidence="1">
    <location>
        <begin position="662"/>
        <end position="727"/>
    </location>
</feature>
<dbReference type="PANTHER" id="PTHR41259">
    <property type="entry name" value="DOUBLE-STRAND BREAK REPAIR RAD50 ATPASE, PUTATIVE-RELATED"/>
    <property type="match status" value="1"/>
</dbReference>
<dbReference type="OrthoDB" id="3177877at2"/>
<gene>
    <name evidence="3" type="ORF">CDES_05690</name>
</gene>
<keyword evidence="1" id="KW-0175">Coiled coil</keyword>
<dbReference type="KEGG" id="cdx:CDES_05690"/>
<dbReference type="EMBL" id="CP009220">
    <property type="protein sequence ID" value="ALC05570.1"/>
    <property type="molecule type" value="Genomic_DNA"/>
</dbReference>
<evidence type="ECO:0000313" key="4">
    <source>
        <dbReference type="Proteomes" id="UP000068067"/>
    </source>
</evidence>
<dbReference type="STRING" id="931089.CDES_05690"/>
<name>A0A0M4CXD0_9CORY</name>
<evidence type="ECO:0000256" key="1">
    <source>
        <dbReference type="SAM" id="Coils"/>
    </source>
</evidence>
<evidence type="ECO:0000313" key="3">
    <source>
        <dbReference type="EMBL" id="ALC05570.1"/>
    </source>
</evidence>
<dbReference type="InterPro" id="IPR041685">
    <property type="entry name" value="AAA_GajA/Old/RecF-like"/>
</dbReference>
<protein>
    <submittedName>
        <fullName evidence="3">DNA repair ATPase</fullName>
    </submittedName>
</protein>
<dbReference type="InterPro" id="IPR027417">
    <property type="entry name" value="P-loop_NTPase"/>
</dbReference>
<reference evidence="3 4" key="1">
    <citation type="submission" date="2014-08" db="EMBL/GenBank/DDBJ databases">
        <title>Complete genome sequence of Corynebacterium deserti GIMN1.010 (=DSM 45689), isolated from desert sand in western China.</title>
        <authorList>
            <person name="Ruckert C."/>
            <person name="Albersmeier A."/>
            <person name="Kalinowski J."/>
        </authorList>
    </citation>
    <scope>NUCLEOTIDE SEQUENCE [LARGE SCALE GENOMIC DNA]</scope>
    <source>
        <strain evidence="3 4">GIMN1.010</strain>
    </source>
</reference>
<dbReference type="Proteomes" id="UP000068067">
    <property type="component" value="Chromosome"/>
</dbReference>
<feature type="domain" description="Endonuclease GajA/Old nuclease/RecF-like AAA" evidence="2">
    <location>
        <begin position="1"/>
        <end position="134"/>
    </location>
</feature>
<dbReference type="RefSeq" id="WP_053544625.1">
    <property type="nucleotide sequence ID" value="NZ_CP009220.1"/>
</dbReference>
<feature type="coiled-coil region" evidence="1">
    <location>
        <begin position="219"/>
        <end position="246"/>
    </location>
</feature>
<sequence>MRIHALTIDNFRAIEHLELRDIPDRGVVVIYGDNEQGKSSILEALDVVLTVKYKAKNKRTNSIQPVDRDVPFSIKLDATVGDVHFIITKRFLKSPSAELQILSPRPANHRGDDAEATLADILESHLDKALLDALFMKQGEVEAGINAVGIPSLTSALNAQNGGTTDATEDTALMEAVEAEYLKYFTAKGKQNARYTAFFDAVEGLQEELDTHSAAVASLSSHVDRVERLKKDRDQAQAKLPDAEEERALRRSELDAALKVKIEADEAAAQYSRASEQLDYAVAAKKRREALNLKLAEAASALEHATAKRVDVEAYATQETERFTALNTAVEDARTADKDAVAAVKSAGLVVANLKNRQRKEELTATIDEVEKVEEKLLELRSATHSSARISQRDIDDVQEATNALDVQTALVAKQSGSVALTAQTPTDVQVDNDTFEITDNPLHFSLSEELTVTVTGVTMVIDPGVNAEKHRAGVLDAQAHLDGLLVARDVPDVATLRERFREQQQRDSDIATLETELRRISGGVSIAELKAERDGLMISELPADVEVPSSLEDAQRALEEATARREETSSELEKATAALDGLRARPAEKNLIILDTQLSALRDNVEVATTELNAALAESSDEDIEAAVATAQKLVDGLRIHKSIIDAQLAKTNPGMAEQLFNAAENNLNAYKETIKTADSELLRLEGFIRSVEGAKERFDKVESALRAAENRRDSEERRANAAKRLRDLMVYHRDESRKRYAAPFADKLSRLAAQVFGENTDFDLNDKLEISSRSIGPRTVDVDHLSGGAHEQLAILTRFAIAELVAESSDHGAVPVFIDDALGSTDPERLSRISTLFSQAGLDSQVFVLTCVPDRYNYVDVVQKHSIESLKAAATLK</sequence>
<dbReference type="PATRIC" id="fig|931089.4.peg.1156"/>
<proteinExistence type="predicted"/>
<dbReference type="Gene3D" id="3.40.50.300">
    <property type="entry name" value="P-loop containing nucleotide triphosphate hydrolases"/>
    <property type="match status" value="2"/>
</dbReference>
<keyword evidence="4" id="KW-1185">Reference proteome</keyword>
<dbReference type="SUPFAM" id="SSF52540">
    <property type="entry name" value="P-loop containing nucleoside triphosphate hydrolases"/>
    <property type="match status" value="1"/>
</dbReference>
<feature type="coiled-coil region" evidence="1">
    <location>
        <begin position="356"/>
        <end position="383"/>
    </location>
</feature>
<dbReference type="PANTHER" id="PTHR41259:SF1">
    <property type="entry name" value="DOUBLE-STRAND BREAK REPAIR RAD50 ATPASE, PUTATIVE-RELATED"/>
    <property type="match status" value="1"/>
</dbReference>
<dbReference type="AlphaFoldDB" id="A0A0M4CXD0"/>
<organism evidence="3 4">
    <name type="scientific">Corynebacterium deserti GIMN1.010</name>
    <dbReference type="NCBI Taxonomy" id="931089"/>
    <lineage>
        <taxon>Bacteria</taxon>
        <taxon>Bacillati</taxon>
        <taxon>Actinomycetota</taxon>
        <taxon>Actinomycetes</taxon>
        <taxon>Mycobacteriales</taxon>
        <taxon>Corynebacteriaceae</taxon>
        <taxon>Corynebacterium</taxon>
    </lineage>
</organism>